<keyword evidence="4" id="KW-1185">Reference proteome</keyword>
<dbReference type="GO" id="GO:0005829">
    <property type="term" value="C:cytosol"/>
    <property type="evidence" value="ECO:0007669"/>
    <property type="project" value="TreeGrafter"/>
</dbReference>
<dbReference type="Gene3D" id="2.60.120.10">
    <property type="entry name" value="Jelly Rolls"/>
    <property type="match status" value="1"/>
</dbReference>
<proteinExistence type="predicted"/>
<evidence type="ECO:0000259" key="2">
    <source>
        <dbReference type="PROSITE" id="PS50042"/>
    </source>
</evidence>
<dbReference type="SUPFAM" id="SSF46785">
    <property type="entry name" value="Winged helix' DNA-binding domain"/>
    <property type="match status" value="1"/>
</dbReference>
<dbReference type="PANTHER" id="PTHR24567">
    <property type="entry name" value="CRP FAMILY TRANSCRIPTIONAL REGULATORY PROTEIN"/>
    <property type="match status" value="1"/>
</dbReference>
<dbReference type="InterPro" id="IPR036388">
    <property type="entry name" value="WH-like_DNA-bd_sf"/>
</dbReference>
<protein>
    <submittedName>
        <fullName evidence="3">Crp/Fnr family transcriptional regulator</fullName>
    </submittedName>
</protein>
<reference evidence="3 4" key="1">
    <citation type="submission" date="2020-05" db="EMBL/GenBank/DDBJ databases">
        <authorList>
            <person name="Carlin C.R."/>
        </authorList>
    </citation>
    <scope>NUCLEOTIDE SEQUENCE [LARGE SCALE GENOMIC DNA]</scope>
    <source>
        <strain evidence="3 4">FSL W9-0585</strain>
    </source>
</reference>
<dbReference type="PROSITE" id="PS50042">
    <property type="entry name" value="CNMP_BINDING_3"/>
    <property type="match status" value="1"/>
</dbReference>
<dbReference type="Gene3D" id="1.10.10.10">
    <property type="entry name" value="Winged helix-like DNA-binding domain superfamily/Winged helix DNA-binding domain"/>
    <property type="match status" value="1"/>
</dbReference>
<gene>
    <name evidence="3" type="ORF">HPK16_07935</name>
</gene>
<dbReference type="Proteomes" id="UP000548787">
    <property type="component" value="Unassembled WGS sequence"/>
</dbReference>
<dbReference type="PANTHER" id="PTHR24567:SF74">
    <property type="entry name" value="HTH-TYPE TRANSCRIPTIONAL REGULATOR ARCR"/>
    <property type="match status" value="1"/>
</dbReference>
<dbReference type="Pfam" id="PF00027">
    <property type="entry name" value="cNMP_binding"/>
    <property type="match status" value="1"/>
</dbReference>
<evidence type="ECO:0000313" key="3">
    <source>
        <dbReference type="EMBL" id="MBA3926268.1"/>
    </source>
</evidence>
<sequence>MELFDKGVIEQAFSSTQLLKVLSDKNYYPIDREKVFFNKKEILCSEDEVQDSIYFIQAGICESSRQGHTMSFIGKHDIVGISDIMGNEESFVSVIALTNTVAWRFSKEEVISKLVYSQEGAFYLYHYMKMMNMELLEKYTLLTLDTKEQLIGILTHLGGLYGEDCLNQIKLPKIFAKQIIANYMGASRQHISRLCKQLEMEGIFEIDEHRFILNKKEVAHV</sequence>
<dbReference type="InterPro" id="IPR014710">
    <property type="entry name" value="RmlC-like_jellyroll"/>
</dbReference>
<dbReference type="InterPro" id="IPR036390">
    <property type="entry name" value="WH_DNA-bd_sf"/>
</dbReference>
<dbReference type="SUPFAM" id="SSF51206">
    <property type="entry name" value="cAMP-binding domain-like"/>
    <property type="match status" value="1"/>
</dbReference>
<dbReference type="CDD" id="cd00038">
    <property type="entry name" value="CAP_ED"/>
    <property type="match status" value="1"/>
</dbReference>
<dbReference type="RefSeq" id="WP_181676453.1">
    <property type="nucleotide sequence ID" value="NZ_JABJVM010000006.1"/>
</dbReference>
<feature type="domain" description="Cyclic nucleotide-binding" evidence="2">
    <location>
        <begin position="17"/>
        <end position="108"/>
    </location>
</feature>
<evidence type="ECO:0000256" key="1">
    <source>
        <dbReference type="ARBA" id="ARBA00023159"/>
    </source>
</evidence>
<dbReference type="EMBL" id="JABJVM010000006">
    <property type="protein sequence ID" value="MBA3926268.1"/>
    <property type="molecule type" value="Genomic_DNA"/>
</dbReference>
<reference evidence="3 4" key="2">
    <citation type="submission" date="2020-08" db="EMBL/GenBank/DDBJ databases">
        <title>Listeria ohnekaius sp. nov. and Listeria portnoyii sp. nov. isolated from non-agricultural and natural environments.</title>
        <authorList>
            <person name="Weller D."/>
            <person name="Belias A.M."/>
            <person name="Liao J."/>
            <person name="Guo S."/>
            <person name="Orsi R.H."/>
            <person name="Wiedmann M."/>
        </authorList>
    </citation>
    <scope>NUCLEOTIDE SEQUENCE [LARGE SCALE GENOMIC DNA]</scope>
    <source>
        <strain evidence="3 4">FSL W9-0585</strain>
    </source>
</reference>
<name>A0A7W1YG52_9LIST</name>
<dbReference type="InterPro" id="IPR018490">
    <property type="entry name" value="cNMP-bd_dom_sf"/>
</dbReference>
<keyword evidence="1" id="KW-0010">Activator</keyword>
<organism evidence="3 4">
    <name type="scientific">Listeria rustica</name>
    <dbReference type="NCBI Taxonomy" id="2713503"/>
    <lineage>
        <taxon>Bacteria</taxon>
        <taxon>Bacillati</taxon>
        <taxon>Bacillota</taxon>
        <taxon>Bacilli</taxon>
        <taxon>Bacillales</taxon>
        <taxon>Listeriaceae</taxon>
        <taxon>Listeria</taxon>
    </lineage>
</organism>
<comment type="caution">
    <text evidence="3">The sequence shown here is derived from an EMBL/GenBank/DDBJ whole genome shotgun (WGS) entry which is preliminary data.</text>
</comment>
<dbReference type="AlphaFoldDB" id="A0A7W1YG52"/>
<dbReference type="InterPro" id="IPR000595">
    <property type="entry name" value="cNMP-bd_dom"/>
</dbReference>
<dbReference type="GO" id="GO:0003700">
    <property type="term" value="F:DNA-binding transcription factor activity"/>
    <property type="evidence" value="ECO:0007669"/>
    <property type="project" value="TreeGrafter"/>
</dbReference>
<accession>A0A7W1YG52</accession>
<dbReference type="InterPro" id="IPR050397">
    <property type="entry name" value="Env_Response_Regulators"/>
</dbReference>
<evidence type="ECO:0000313" key="4">
    <source>
        <dbReference type="Proteomes" id="UP000548787"/>
    </source>
</evidence>